<gene>
    <name evidence="3" type="ORF">GCM10010102_10190</name>
</gene>
<evidence type="ECO:0000256" key="1">
    <source>
        <dbReference type="SAM" id="MobiDB-lite"/>
    </source>
</evidence>
<reference evidence="3" key="1">
    <citation type="journal article" date="2014" name="Int. J. Syst. Evol. Microbiol.">
        <title>Complete genome sequence of Corynebacterium casei LMG S-19264T (=DSM 44701T), isolated from a smear-ripened cheese.</title>
        <authorList>
            <consortium name="US DOE Joint Genome Institute (JGI-PGF)"/>
            <person name="Walter F."/>
            <person name="Albersmeier A."/>
            <person name="Kalinowski J."/>
            <person name="Ruckert C."/>
        </authorList>
    </citation>
    <scope>NUCLEOTIDE SEQUENCE</scope>
    <source>
        <strain evidence="3">JCM 3051</strain>
    </source>
</reference>
<dbReference type="SUPFAM" id="SSF52777">
    <property type="entry name" value="CoA-dependent acyltransferases"/>
    <property type="match status" value="2"/>
</dbReference>
<feature type="region of interest" description="Disordered" evidence="1">
    <location>
        <begin position="42"/>
        <end position="64"/>
    </location>
</feature>
<dbReference type="InterPro" id="IPR023213">
    <property type="entry name" value="CAT-like_dom_sf"/>
</dbReference>
<dbReference type="InterPro" id="IPR001242">
    <property type="entry name" value="Condensation_dom"/>
</dbReference>
<dbReference type="AlphaFoldDB" id="A0A8H9L3Y9"/>
<name>A0A8H9L3Y9_9MICO</name>
<dbReference type="GO" id="GO:0003824">
    <property type="term" value="F:catalytic activity"/>
    <property type="evidence" value="ECO:0007669"/>
    <property type="project" value="InterPro"/>
</dbReference>
<feature type="domain" description="Condensation" evidence="2">
    <location>
        <begin position="72"/>
        <end position="353"/>
    </location>
</feature>
<evidence type="ECO:0000313" key="3">
    <source>
        <dbReference type="EMBL" id="GGM16506.1"/>
    </source>
</evidence>
<comment type="caution">
    <text evidence="3">The sequence shown here is derived from an EMBL/GenBank/DDBJ whole genome shotgun (WGS) entry which is preliminary data.</text>
</comment>
<dbReference type="GO" id="GO:0008610">
    <property type="term" value="P:lipid biosynthetic process"/>
    <property type="evidence" value="ECO:0007669"/>
    <property type="project" value="UniProtKB-ARBA"/>
</dbReference>
<evidence type="ECO:0000259" key="2">
    <source>
        <dbReference type="Pfam" id="PF00668"/>
    </source>
</evidence>
<accession>A0A8H9L3Y9</accession>
<dbReference type="Proteomes" id="UP000655589">
    <property type="component" value="Unassembled WGS sequence"/>
</dbReference>
<proteinExistence type="predicted"/>
<reference evidence="3" key="2">
    <citation type="submission" date="2020-09" db="EMBL/GenBank/DDBJ databases">
        <authorList>
            <person name="Sun Q."/>
            <person name="Ohkuma M."/>
        </authorList>
    </citation>
    <scope>NUCLEOTIDE SEQUENCE</scope>
    <source>
        <strain evidence="3">JCM 3051</strain>
    </source>
</reference>
<dbReference type="Gene3D" id="3.30.559.30">
    <property type="entry name" value="Nonribosomal peptide synthetase, condensation domain"/>
    <property type="match status" value="1"/>
</dbReference>
<dbReference type="Pfam" id="PF00668">
    <property type="entry name" value="Condensation"/>
    <property type="match status" value="1"/>
</dbReference>
<feature type="compositionally biased region" description="Basic and acidic residues" evidence="1">
    <location>
        <begin position="48"/>
        <end position="64"/>
    </location>
</feature>
<organism evidence="3 4">
    <name type="scientific">Promicromonospora citrea</name>
    <dbReference type="NCBI Taxonomy" id="43677"/>
    <lineage>
        <taxon>Bacteria</taxon>
        <taxon>Bacillati</taxon>
        <taxon>Actinomycetota</taxon>
        <taxon>Actinomycetes</taxon>
        <taxon>Micrococcales</taxon>
        <taxon>Promicromonosporaceae</taxon>
        <taxon>Promicromonospora</taxon>
    </lineage>
</organism>
<evidence type="ECO:0000313" key="4">
    <source>
        <dbReference type="Proteomes" id="UP000655589"/>
    </source>
</evidence>
<dbReference type="EMBL" id="BMPT01000003">
    <property type="protein sequence ID" value="GGM16506.1"/>
    <property type="molecule type" value="Genomic_DNA"/>
</dbReference>
<sequence>MPDVVPAVPEKRSEGPARMEYTELSAYELPAGTVTSWTPRADAGRWQQDSRDLSPGHEAHLRDSEPGSWIGSVLRVPAPYEPEALRRAIHAWLSRHEVLRTTVTPAGDGGWRRVTAPAEAVAVRDLVVGDLTADQVRTLLPRLLADVSPTAWPHCVLASVTPHEPGTGFVLAFGADHSVMDAYSQLLWFEEIVSLYDAARRGVPDAELEALEVGSHVDFSAEDRKLAMTLAADGEPVRRWLDFLGPGAAFPRYDGVTRPPADAAEAARPQASRSEWLATVAQTDELSARSRARGASAQSGVLAAFAHAARRVHGLDRLRFVLPMHTRYAPQHAAAVGWYVGLCPVDLDLGGTEPLLRTHQGADPVVDGDALTESVGRVHAAVAAGKPLVRYSFARIAELGGIADGPHFAVSYVDTRFVPGAERWSDWSARTLRSPAHGTDELYLWFLRTHEGLNVSARYPDTPEAHAAMDGLVAELRTHLRAFGSAEPREAVA</sequence>
<dbReference type="Gene3D" id="3.30.559.10">
    <property type="entry name" value="Chloramphenicol acetyltransferase-like domain"/>
    <property type="match status" value="1"/>
</dbReference>
<keyword evidence="4" id="KW-1185">Reference proteome</keyword>
<protein>
    <recommendedName>
        <fullName evidence="2">Condensation domain-containing protein</fullName>
    </recommendedName>
</protein>